<dbReference type="GO" id="GO:0043424">
    <property type="term" value="F:protein histidine kinase binding"/>
    <property type="evidence" value="ECO:0007669"/>
    <property type="project" value="UniProtKB-UniRule"/>
</dbReference>
<evidence type="ECO:0000313" key="3">
    <source>
        <dbReference type="EMBL" id="KAJ9707579.1"/>
    </source>
</evidence>
<keyword evidence="4" id="KW-1185">Reference proteome</keyword>
<dbReference type="GO" id="GO:0005634">
    <property type="term" value="C:nucleus"/>
    <property type="evidence" value="ECO:0007669"/>
    <property type="project" value="UniProtKB-SubCell"/>
</dbReference>
<evidence type="ECO:0000313" key="4">
    <source>
        <dbReference type="Proteomes" id="UP001168098"/>
    </source>
</evidence>
<accession>A0AA39AJV7</accession>
<keyword evidence="2" id="KW-0932">Cytokinin signaling pathway</keyword>
<comment type="caution">
    <text evidence="3">The sequence shown here is derived from an EMBL/GenBank/DDBJ whole genome shotgun (WGS) entry which is preliminary data.</text>
</comment>
<dbReference type="PANTHER" id="PTHR28242">
    <property type="entry name" value="PHOSPHORELAY INTERMEDIATE PROTEIN YPD1"/>
    <property type="match status" value="1"/>
</dbReference>
<proteinExistence type="predicted"/>
<comment type="subcellular location">
    <subcellularLocation>
        <location evidence="2">Cytoplasm</location>
        <location evidence="2">Cytosol</location>
    </subcellularLocation>
    <subcellularLocation>
        <location evidence="2">Nucleus</location>
    </subcellularLocation>
</comment>
<dbReference type="GO" id="GO:0000160">
    <property type="term" value="P:phosphorelay signal transduction system"/>
    <property type="evidence" value="ECO:0007669"/>
    <property type="project" value="UniProtKB-UniRule"/>
</dbReference>
<protein>
    <recommendedName>
        <fullName evidence="2">Histidine-containing phosphotransfer protein</fullName>
    </recommendedName>
</protein>
<dbReference type="GO" id="GO:0009736">
    <property type="term" value="P:cytokinin-activated signaling pathway"/>
    <property type="evidence" value="ECO:0007669"/>
    <property type="project" value="UniProtKB-KW"/>
</dbReference>
<gene>
    <name evidence="3" type="ORF">PVL29_002557</name>
</gene>
<dbReference type="AlphaFoldDB" id="A0AA39AJV7"/>
<comment type="domain">
    <text evidence="2">Histidine-containing phosphotransfer domain (HPt) contains an active histidine that mediates the phosphotransfer.</text>
</comment>
<dbReference type="InterPro" id="IPR045871">
    <property type="entry name" value="AHP1-5/YPD1"/>
</dbReference>
<dbReference type="Proteomes" id="UP001168098">
    <property type="component" value="Unassembled WGS sequence"/>
</dbReference>
<dbReference type="GO" id="GO:0005829">
    <property type="term" value="C:cytosol"/>
    <property type="evidence" value="ECO:0007669"/>
    <property type="project" value="UniProtKB-SubCell"/>
</dbReference>
<dbReference type="PANTHER" id="PTHR28242:SF5">
    <property type="entry name" value="HISTIDINE-CONTAINING PHOSPHOTRANSFER PROTEIN 1"/>
    <property type="match status" value="1"/>
</dbReference>
<sequence length="118" mass="13987">MNLFRQYSSHMSPKKFLKGFLDGQFTQLQLQDESNPGLWLKWSLNKKKVDFKRVDSHRVKHACIVFHNYYKEQNTDVCLSCLQQVKQEYPFVKSKLETLFRLEQQILTVGGSIPIMME</sequence>
<dbReference type="InterPro" id="IPR036641">
    <property type="entry name" value="HPT_dom_sf"/>
</dbReference>
<comment type="function">
    <text evidence="2">Functions as a two-component phosphorelay mediators between cytokinin sensor histidine kinases and response regulators (B-type ARRs). Plays an important role in propagating cytokinin signal transduction.</text>
</comment>
<reference evidence="3 4" key="1">
    <citation type="journal article" date="2023" name="BMC Biotechnol.">
        <title>Vitis rotundifolia cv Carlos genome sequencing.</title>
        <authorList>
            <person name="Huff M."/>
            <person name="Hulse-Kemp A."/>
            <person name="Scheffler B."/>
            <person name="Youngblood R."/>
            <person name="Simpson S."/>
            <person name="Babiker E."/>
            <person name="Staton M."/>
        </authorList>
    </citation>
    <scope>NUCLEOTIDE SEQUENCE [LARGE SCALE GENOMIC DNA]</scope>
    <source>
        <tissue evidence="3">Leaf</tissue>
    </source>
</reference>
<evidence type="ECO:0000256" key="1">
    <source>
        <dbReference type="ARBA" id="ARBA00023012"/>
    </source>
</evidence>
<evidence type="ECO:0000256" key="2">
    <source>
        <dbReference type="RuleBase" id="RU369004"/>
    </source>
</evidence>
<dbReference type="EMBL" id="JARBHA010000002">
    <property type="protein sequence ID" value="KAJ9707579.1"/>
    <property type="molecule type" value="Genomic_DNA"/>
</dbReference>
<keyword evidence="1 2" id="KW-0902">Two-component regulatory system</keyword>
<name>A0AA39AJV7_VITRO</name>
<organism evidence="3 4">
    <name type="scientific">Vitis rotundifolia</name>
    <name type="common">Muscadine grape</name>
    <dbReference type="NCBI Taxonomy" id="103349"/>
    <lineage>
        <taxon>Eukaryota</taxon>
        <taxon>Viridiplantae</taxon>
        <taxon>Streptophyta</taxon>
        <taxon>Embryophyta</taxon>
        <taxon>Tracheophyta</taxon>
        <taxon>Spermatophyta</taxon>
        <taxon>Magnoliopsida</taxon>
        <taxon>eudicotyledons</taxon>
        <taxon>Gunneridae</taxon>
        <taxon>Pentapetalae</taxon>
        <taxon>rosids</taxon>
        <taxon>Vitales</taxon>
        <taxon>Vitaceae</taxon>
        <taxon>Viteae</taxon>
        <taxon>Vitis</taxon>
    </lineage>
</organism>
<dbReference type="GO" id="GO:0009927">
    <property type="term" value="F:histidine phosphotransfer kinase activity"/>
    <property type="evidence" value="ECO:0007669"/>
    <property type="project" value="UniProtKB-UniRule"/>
</dbReference>
<dbReference type="SUPFAM" id="SSF47226">
    <property type="entry name" value="Histidine-containing phosphotransfer domain, HPT domain"/>
    <property type="match status" value="1"/>
</dbReference>
<dbReference type="Gene3D" id="1.20.120.160">
    <property type="entry name" value="HPT domain"/>
    <property type="match status" value="1"/>
</dbReference>